<evidence type="ECO:0000313" key="4">
    <source>
        <dbReference type="EMBL" id="VTZ78654.1"/>
    </source>
</evidence>
<dbReference type="InterPro" id="IPR006477">
    <property type="entry name" value="Yir_bir_cir"/>
</dbReference>
<feature type="transmembrane region" description="Helical" evidence="2">
    <location>
        <begin position="304"/>
        <end position="326"/>
    </location>
</feature>
<organism evidence="4 5">
    <name type="scientific">Plasmodium yoelii</name>
    <dbReference type="NCBI Taxonomy" id="5861"/>
    <lineage>
        <taxon>Eukaryota</taxon>
        <taxon>Sar</taxon>
        <taxon>Alveolata</taxon>
        <taxon>Apicomplexa</taxon>
        <taxon>Aconoidasida</taxon>
        <taxon>Haemosporida</taxon>
        <taxon>Plasmodiidae</taxon>
        <taxon>Plasmodium</taxon>
        <taxon>Plasmodium (Vinckeia)</taxon>
    </lineage>
</organism>
<dbReference type="EMBL" id="LK934637">
    <property type="protein sequence ID" value="CDU18237.1"/>
    <property type="molecule type" value="Genomic_DNA"/>
</dbReference>
<reference evidence="3" key="3">
    <citation type="submission" date="2014-05" db="EMBL/GenBank/DDBJ databases">
        <authorList>
            <person name="Aslett A.Martin."/>
            <person name="De Silva Nishadi"/>
        </authorList>
    </citation>
    <scope>NUCLEOTIDE SEQUENCE</scope>
    <source>
        <strain evidence="3">YM</strain>
    </source>
</reference>
<reference evidence="5 6" key="1">
    <citation type="journal article" date="2014" name="BMC Biol.">
        <title>A comprehensive evaluation of rodent malaria parasite genomes and gene expression.</title>
        <authorList>
            <person name="Otto T.D."/>
            <person name="Bohme U."/>
            <person name="Jackson A.P."/>
            <person name="Hunt M."/>
            <person name="Franke-Fayard B."/>
            <person name="Hoeijmakers W.A."/>
            <person name="Religa A.A."/>
            <person name="Robertson L."/>
            <person name="Sanders M."/>
            <person name="Ogun S.A."/>
            <person name="Cunningham D."/>
            <person name="Erhart A."/>
            <person name="Billker O."/>
            <person name="Khan S.M."/>
            <person name="Stunnenberg H.G."/>
            <person name="Langhorne J."/>
            <person name="Holder A.A."/>
            <person name="Waters A.P."/>
            <person name="Newbold C.I."/>
            <person name="Pain A."/>
            <person name="Berriman M."/>
            <person name="Janse C.J."/>
        </authorList>
    </citation>
    <scope>NUCLEOTIDE SEQUENCE [LARGE SCALE GENOMIC DNA]</scope>
    <source>
        <strain evidence="4 5">17X</strain>
        <strain evidence="3 6">YM</strain>
    </source>
</reference>
<dbReference type="KEGG" id="pyo:PY17X_0947200"/>
<dbReference type="RefSeq" id="XP_022812301.1">
    <property type="nucleotide sequence ID" value="XM_022956123.1"/>
</dbReference>
<keyword evidence="2" id="KW-1133">Transmembrane helix</keyword>
<accession>A0A078K562</accession>
<dbReference type="AlphaFoldDB" id="A0A078K562"/>
<keyword evidence="2" id="KW-0812">Transmembrane</keyword>
<evidence type="ECO:0000256" key="2">
    <source>
        <dbReference type="SAM" id="Phobius"/>
    </source>
</evidence>
<sequence length="341" mass="39761">MGNQLKEEDYFFKRRNDICDKLTTLRAIFPDELNSGEYNFKGGSLNSYCPNRNCNEDINKICAGCLWLFNQLYNDSTDFSNNANDNIYIVTYILGWLSYKLNQKTENGIDKLMDFYNKHMKNVDRYKKSIENPTEYKTYIDIINKNMELMDIDIKIMSKFYDAFNNMCKMYNELSKSRTNSEEYLKYVNNFAKNYNTLFNETSGNLFKRVLPAVSNDYNYIKSILNVEYIRNQFPELQKEKKAQVSESSPKGTQIDDSSSETSKAISETKIPGSEAKVSDSEIKLSDPETTIYSSLVINKLIPIPFILVATLILLGITYKYSLFGFRKRSQKQYLRKNIKK</sequence>
<feature type="region of interest" description="Disordered" evidence="1">
    <location>
        <begin position="241"/>
        <end position="273"/>
    </location>
</feature>
<dbReference type="GeneID" id="3789076"/>
<name>A0A078K562_PLAYE</name>
<feature type="compositionally biased region" description="Polar residues" evidence="1">
    <location>
        <begin position="245"/>
        <end position="266"/>
    </location>
</feature>
<proteinExistence type="predicted"/>
<dbReference type="VEuPathDB" id="PlasmoDB:PY17X_0947200"/>
<evidence type="ECO:0000313" key="5">
    <source>
        <dbReference type="Proteomes" id="UP000072874"/>
    </source>
</evidence>
<dbReference type="EMBL" id="LM993663">
    <property type="protein sequence ID" value="VTZ78654.1"/>
    <property type="molecule type" value="Genomic_DNA"/>
</dbReference>
<reference evidence="4" key="4">
    <citation type="submission" date="2019-05" db="EMBL/GenBank/DDBJ databases">
        <authorList>
            <consortium name="Pathogen Informatics"/>
        </authorList>
    </citation>
    <scope>NUCLEOTIDE SEQUENCE</scope>
    <source>
        <strain evidence="4">17X</strain>
    </source>
</reference>
<protein>
    <submittedName>
        <fullName evidence="4">YIR protein</fullName>
    </submittedName>
</protein>
<dbReference type="OrthoDB" id="373199at2759"/>
<dbReference type="VEuPathDB" id="PlasmoDB:Py17XNL_000900478"/>
<dbReference type="VEuPathDB" id="PlasmoDB:PY03566"/>
<gene>
    <name evidence="4" type="ORF">PY17X_0947200</name>
    <name evidence="3" type="ORF">PYYM_0946300</name>
</gene>
<dbReference type="Pfam" id="PF06022">
    <property type="entry name" value="Cir_Bir_Yir"/>
    <property type="match status" value="1"/>
</dbReference>
<dbReference type="VEuPathDB" id="PlasmoDB:PYYM_0946300"/>
<reference evidence="4" key="2">
    <citation type="submission" date="2014-05" db="EMBL/GenBank/DDBJ databases">
        <authorList>
            <person name="Aslett M.A."/>
            <person name="De Silva N."/>
        </authorList>
    </citation>
    <scope>NUCLEOTIDE SEQUENCE</scope>
    <source>
        <strain evidence="4">17X</strain>
    </source>
</reference>
<dbReference type="NCBIfam" id="TIGR01590">
    <property type="entry name" value="yir-bir-cir_Pla"/>
    <property type="match status" value="1"/>
</dbReference>
<evidence type="ECO:0000256" key="1">
    <source>
        <dbReference type="SAM" id="MobiDB-lite"/>
    </source>
</evidence>
<evidence type="ECO:0000313" key="3">
    <source>
        <dbReference type="EMBL" id="CDU18237.1"/>
    </source>
</evidence>
<dbReference type="Proteomes" id="UP000072874">
    <property type="component" value="Chromosome 9"/>
</dbReference>
<keyword evidence="2" id="KW-0472">Membrane</keyword>
<evidence type="ECO:0000313" key="6">
    <source>
        <dbReference type="Proteomes" id="UP000072904"/>
    </source>
</evidence>
<dbReference type="Proteomes" id="UP000072904">
    <property type="component" value="Chromosome 9"/>
</dbReference>